<feature type="transmembrane region" description="Helical" evidence="11">
    <location>
        <begin position="213"/>
        <end position="234"/>
    </location>
</feature>
<evidence type="ECO:0000256" key="7">
    <source>
        <dbReference type="ARBA" id="ARBA00022837"/>
    </source>
</evidence>
<organism evidence="14 15">
    <name type="scientific">Coccomyxa viridis</name>
    <dbReference type="NCBI Taxonomy" id="1274662"/>
    <lineage>
        <taxon>Eukaryota</taxon>
        <taxon>Viridiplantae</taxon>
        <taxon>Chlorophyta</taxon>
        <taxon>core chlorophytes</taxon>
        <taxon>Trebouxiophyceae</taxon>
        <taxon>Trebouxiophyceae incertae sedis</taxon>
        <taxon>Coccomyxaceae</taxon>
        <taxon>Coccomyxa</taxon>
    </lineage>
</organism>
<keyword evidence="11" id="KW-0926">Vacuole</keyword>
<dbReference type="InterPro" id="IPR004798">
    <property type="entry name" value="CAX-like"/>
</dbReference>
<feature type="domain" description="Sodium/calcium exchanger membrane region" evidence="13">
    <location>
        <begin position="393"/>
        <end position="533"/>
    </location>
</feature>
<feature type="compositionally biased region" description="Basic and acidic residues" evidence="12">
    <location>
        <begin position="10"/>
        <end position="19"/>
    </location>
</feature>
<evidence type="ECO:0000313" key="15">
    <source>
        <dbReference type="Proteomes" id="UP001497392"/>
    </source>
</evidence>
<gene>
    <name evidence="14" type="primary">g329</name>
    <name evidence="14" type="ORF">VP750_LOCUS287</name>
</gene>
<dbReference type="EMBL" id="CAXHTA020000001">
    <property type="protein sequence ID" value="CAL5218628.1"/>
    <property type="molecule type" value="Genomic_DNA"/>
</dbReference>
<dbReference type="InterPro" id="IPR004837">
    <property type="entry name" value="NaCa_Exmemb"/>
</dbReference>
<keyword evidence="9 11" id="KW-0406">Ion transport</keyword>
<keyword evidence="15" id="KW-1185">Reference proteome</keyword>
<evidence type="ECO:0000256" key="11">
    <source>
        <dbReference type="RuleBase" id="RU365028"/>
    </source>
</evidence>
<evidence type="ECO:0000256" key="1">
    <source>
        <dbReference type="ARBA" id="ARBA00004127"/>
    </source>
</evidence>
<feature type="domain" description="Sodium/calcium exchanger membrane region" evidence="13">
    <location>
        <begin position="214"/>
        <end position="369"/>
    </location>
</feature>
<feature type="transmembrane region" description="Helical" evidence="11">
    <location>
        <begin position="310"/>
        <end position="329"/>
    </location>
</feature>
<keyword evidence="8 11" id="KW-1133">Transmembrane helix</keyword>
<evidence type="ECO:0000256" key="12">
    <source>
        <dbReference type="SAM" id="MobiDB-lite"/>
    </source>
</evidence>
<evidence type="ECO:0000256" key="8">
    <source>
        <dbReference type="ARBA" id="ARBA00022989"/>
    </source>
</evidence>
<dbReference type="PANTHER" id="PTHR31503:SF22">
    <property type="entry name" value="VACUOLAR CALCIUM ION TRANSPORTER"/>
    <property type="match status" value="1"/>
</dbReference>
<dbReference type="Proteomes" id="UP001497392">
    <property type="component" value="Unassembled WGS sequence"/>
</dbReference>
<accession>A0ABP1FFF4</accession>
<keyword evidence="5 11" id="KW-0109">Calcium transport</keyword>
<keyword evidence="3 11" id="KW-0813">Transport</keyword>
<feature type="transmembrane region" description="Helical" evidence="11">
    <location>
        <begin position="184"/>
        <end position="207"/>
    </location>
</feature>
<sequence>MSAIRRARAALKDARRHLSEAVASDRSAGETEDEDMAHPIQRARQALRNAEVHAESAEYPDGDIEAGPGSMPRTPARPRNDAPARKDSFEGHVGLLSRPNSFQKGNAPLEQAPLLREMQDESRSRRESMQQQTRWRKSVRAVIALNSMRENRKAPSVASADDEQEEPEEPRPGWISPRSDAKAVFRLFTSSWMNVLLLTIPFGWLAYFLHWNAMAIFVLNFVALIPLALVLGEVTEDLATRFGDVIGGLLNATFGNVVELILSVAALTKGLYTVVAMSLIGSILSNLLLVMGFCFLCGGTRYLTQSFNLMVNKACCSLLMIASVAIVIPTSARALYGEDRVDHGTLENVSHAIAILLIILYGCYLLFQLKTHASFFKESTEESTPALSLVAAMATLTGVTIIVAVSSEFLTGALEDVAKQSGIGEEFLGLIVLPIAGNACEHITAVFVAVKDKMDLAIGVALGSSIQIAIFVLPVMVLVGWAIGKPFLLDLEPFAALVLTLSVIHTYFVSSDGNSNWLMGAELIATYLLIALLYLFMHDPKGSNSAALSLAKAAVA</sequence>
<proteinExistence type="inferred from homology"/>
<feature type="transmembrane region" description="Helical" evidence="11">
    <location>
        <begin position="494"/>
        <end position="510"/>
    </location>
</feature>
<evidence type="ECO:0000256" key="5">
    <source>
        <dbReference type="ARBA" id="ARBA00022568"/>
    </source>
</evidence>
<dbReference type="PANTHER" id="PTHR31503">
    <property type="entry name" value="VACUOLAR CALCIUM ION TRANSPORTER"/>
    <property type="match status" value="1"/>
</dbReference>
<dbReference type="InterPro" id="IPR004713">
    <property type="entry name" value="CaH_exchang"/>
</dbReference>
<feature type="transmembrane region" description="Helical" evidence="11">
    <location>
        <begin position="456"/>
        <end position="482"/>
    </location>
</feature>
<protein>
    <recommendedName>
        <fullName evidence="11">Vacuolar cation/proton exchanger</fullName>
    </recommendedName>
</protein>
<name>A0ABP1FFF4_9CHLO</name>
<reference evidence="14 15" key="1">
    <citation type="submission" date="2024-06" db="EMBL/GenBank/DDBJ databases">
        <authorList>
            <person name="Kraege A."/>
            <person name="Thomma B."/>
        </authorList>
    </citation>
    <scope>NUCLEOTIDE SEQUENCE [LARGE SCALE GENOMIC DNA]</scope>
</reference>
<feature type="transmembrane region" description="Helical" evidence="11">
    <location>
        <begin position="427"/>
        <end position="449"/>
    </location>
</feature>
<evidence type="ECO:0000313" key="14">
    <source>
        <dbReference type="EMBL" id="CAL5218628.1"/>
    </source>
</evidence>
<feature type="region of interest" description="Disordered" evidence="12">
    <location>
        <begin position="150"/>
        <end position="175"/>
    </location>
</feature>
<dbReference type="Pfam" id="PF01699">
    <property type="entry name" value="Na_Ca_ex"/>
    <property type="match status" value="2"/>
</dbReference>
<evidence type="ECO:0000256" key="3">
    <source>
        <dbReference type="ARBA" id="ARBA00022448"/>
    </source>
</evidence>
<evidence type="ECO:0000256" key="4">
    <source>
        <dbReference type="ARBA" id="ARBA00022449"/>
    </source>
</evidence>
<keyword evidence="6 11" id="KW-0812">Transmembrane</keyword>
<comment type="subcellular location">
    <subcellularLocation>
        <location evidence="1">Endomembrane system</location>
        <topology evidence="1">Multi-pass membrane protein</topology>
    </subcellularLocation>
    <subcellularLocation>
        <location evidence="11">Vacuole membrane</location>
    </subcellularLocation>
</comment>
<evidence type="ECO:0000259" key="13">
    <source>
        <dbReference type="Pfam" id="PF01699"/>
    </source>
</evidence>
<comment type="similarity">
    <text evidence="2">Belongs to the Ca(2+):cation antiporter (CaCA) (TC 2.A.19) family. Cation/proton exchanger (CAX) subfamily.</text>
</comment>
<keyword evidence="10 11" id="KW-0472">Membrane</keyword>
<dbReference type="NCBIfam" id="TIGR00378">
    <property type="entry name" value="cax"/>
    <property type="match status" value="1"/>
</dbReference>
<dbReference type="Gene3D" id="1.20.1420.30">
    <property type="entry name" value="NCX, central ion-binding region"/>
    <property type="match status" value="1"/>
</dbReference>
<keyword evidence="4 11" id="KW-0050">Antiport</keyword>
<comment type="caution">
    <text evidence="14">The sequence shown here is derived from an EMBL/GenBank/DDBJ whole genome shotgun (WGS) entry which is preliminary data.</text>
</comment>
<evidence type="ECO:0000256" key="9">
    <source>
        <dbReference type="ARBA" id="ARBA00023065"/>
    </source>
</evidence>
<dbReference type="NCBIfam" id="TIGR00846">
    <property type="entry name" value="caca2"/>
    <property type="match status" value="1"/>
</dbReference>
<feature type="region of interest" description="Disordered" evidence="12">
    <location>
        <begin position="1"/>
        <end position="87"/>
    </location>
</feature>
<feature type="transmembrane region" description="Helical" evidence="11">
    <location>
        <begin position="387"/>
        <end position="407"/>
    </location>
</feature>
<feature type="compositionally biased region" description="Basic and acidic residues" evidence="12">
    <location>
        <begin position="78"/>
        <end position="87"/>
    </location>
</feature>
<feature type="transmembrane region" description="Helical" evidence="11">
    <location>
        <begin position="517"/>
        <end position="537"/>
    </location>
</feature>
<feature type="transmembrane region" description="Helical" evidence="11">
    <location>
        <begin position="349"/>
        <end position="367"/>
    </location>
</feature>
<evidence type="ECO:0000256" key="2">
    <source>
        <dbReference type="ARBA" id="ARBA00008248"/>
    </source>
</evidence>
<feature type="transmembrane region" description="Helical" evidence="11">
    <location>
        <begin position="246"/>
        <end position="268"/>
    </location>
</feature>
<keyword evidence="7 11" id="KW-0106">Calcium</keyword>
<feature type="transmembrane region" description="Helical" evidence="11">
    <location>
        <begin position="274"/>
        <end position="298"/>
    </location>
</feature>
<comment type="function">
    <text evidence="11">Vacuolar cation/proton exchanger (CAX). Translocates Ca(2+) and other metal ions into vacuoles using the proton gradient formed by H(+)-ATPase and H(+)-pyrophosphatase.</text>
</comment>
<dbReference type="InterPro" id="IPR044880">
    <property type="entry name" value="NCX_ion-bd_dom_sf"/>
</dbReference>
<evidence type="ECO:0000256" key="10">
    <source>
        <dbReference type="ARBA" id="ARBA00023136"/>
    </source>
</evidence>
<evidence type="ECO:0000256" key="6">
    <source>
        <dbReference type="ARBA" id="ARBA00022692"/>
    </source>
</evidence>